<dbReference type="PANTHER" id="PTHR47707">
    <property type="entry name" value="8-OXO-DGTP DIPHOSPHATASE"/>
    <property type="match status" value="1"/>
</dbReference>
<dbReference type="EMBL" id="JALHLE010000020">
    <property type="protein sequence ID" value="MCJ2179632.1"/>
    <property type="molecule type" value="Genomic_DNA"/>
</dbReference>
<gene>
    <name evidence="19" type="ORF">MTR64_13735</name>
</gene>
<dbReference type="InterPro" id="IPR020476">
    <property type="entry name" value="Nudix_hydrolase"/>
</dbReference>
<dbReference type="InterPro" id="IPR020084">
    <property type="entry name" value="NUDIX_hydrolase_CS"/>
</dbReference>
<evidence type="ECO:0000256" key="12">
    <source>
        <dbReference type="ARBA" id="ARBA00038905"/>
    </source>
</evidence>
<dbReference type="Pfam" id="PF00293">
    <property type="entry name" value="NUDIX"/>
    <property type="match status" value="1"/>
</dbReference>
<keyword evidence="4" id="KW-0235">DNA replication</keyword>
<keyword evidence="6" id="KW-0227">DNA damage</keyword>
<evidence type="ECO:0000256" key="16">
    <source>
        <dbReference type="ARBA" id="ARBA00042798"/>
    </source>
</evidence>
<comment type="caution">
    <text evidence="19">The sequence shown here is derived from an EMBL/GenBank/DDBJ whole genome shotgun (WGS) entry which is preliminary data.</text>
</comment>
<dbReference type="PRINTS" id="PR00502">
    <property type="entry name" value="NUDIXFAMILY"/>
</dbReference>
<dbReference type="InterPro" id="IPR047127">
    <property type="entry name" value="MutT-like"/>
</dbReference>
<keyword evidence="9" id="KW-0234">DNA repair</keyword>
<keyword evidence="5" id="KW-0479">Metal-binding</keyword>
<evidence type="ECO:0000256" key="2">
    <source>
        <dbReference type="ARBA" id="ARBA00005582"/>
    </source>
</evidence>
<reference evidence="19" key="1">
    <citation type="submission" date="2022-03" db="EMBL/GenBank/DDBJ databases">
        <title>Identification of a novel bacterium isolated from mangrove sediments.</title>
        <authorList>
            <person name="Pan X."/>
        </authorList>
    </citation>
    <scope>NUCLEOTIDE SEQUENCE</scope>
    <source>
        <strain evidence="19">B2580</strain>
    </source>
</reference>
<sequence>MQQRRFAAVHGGLWEFPGGKVEPGETPENAAIRELHEELGVRIDPSALCAVGFASGLTVPSQKSVQQAKRPLVILLYACRTWQGVPRAHDAEALAWHRPDAIASLDMPPLDYPLAEALMRYLGIYSPG</sequence>
<dbReference type="SUPFAM" id="SSF55811">
    <property type="entry name" value="Nudix"/>
    <property type="match status" value="1"/>
</dbReference>
<accession>A0ABT0B3L1</accession>
<protein>
    <recommendedName>
        <fullName evidence="13">8-oxo-dGTP diphosphatase</fullName>
        <ecNumber evidence="12">3.6.1.55</ecNumber>
    </recommendedName>
    <alternativeName>
        <fullName evidence="16">7,8-dihydro-8-oxoguanine-triphosphatase</fullName>
    </alternativeName>
    <alternativeName>
        <fullName evidence="15">Mutator protein MutT</fullName>
    </alternativeName>
    <alternativeName>
        <fullName evidence="14">dGTP pyrophosphohydrolase</fullName>
    </alternativeName>
</protein>
<evidence type="ECO:0000256" key="8">
    <source>
        <dbReference type="ARBA" id="ARBA00022842"/>
    </source>
</evidence>
<evidence type="ECO:0000256" key="17">
    <source>
        <dbReference type="RuleBase" id="RU003476"/>
    </source>
</evidence>
<dbReference type="PANTHER" id="PTHR47707:SF1">
    <property type="entry name" value="NUDIX HYDROLASE FAMILY PROTEIN"/>
    <property type="match status" value="1"/>
</dbReference>
<dbReference type="EC" id="3.6.1.55" evidence="12"/>
<dbReference type="InterPro" id="IPR000086">
    <property type="entry name" value="NUDIX_hydrolase_dom"/>
</dbReference>
<feature type="domain" description="Nudix hydrolase" evidence="18">
    <location>
        <begin position="1"/>
        <end position="120"/>
    </location>
</feature>
<keyword evidence="3" id="KW-0515">Mutator protein</keyword>
<evidence type="ECO:0000256" key="4">
    <source>
        <dbReference type="ARBA" id="ARBA00022705"/>
    </source>
</evidence>
<evidence type="ECO:0000256" key="11">
    <source>
        <dbReference type="ARBA" id="ARBA00036904"/>
    </source>
</evidence>
<evidence type="ECO:0000256" key="13">
    <source>
        <dbReference type="ARBA" id="ARBA00040794"/>
    </source>
</evidence>
<evidence type="ECO:0000256" key="10">
    <source>
        <dbReference type="ARBA" id="ARBA00035861"/>
    </source>
</evidence>
<dbReference type="Gene3D" id="3.90.79.10">
    <property type="entry name" value="Nucleoside Triphosphate Pyrophosphohydrolase"/>
    <property type="match status" value="1"/>
</dbReference>
<evidence type="ECO:0000256" key="14">
    <source>
        <dbReference type="ARBA" id="ARBA00041592"/>
    </source>
</evidence>
<comment type="catalytic activity">
    <reaction evidence="10">
        <text>8-oxo-dGTP + H2O = 8-oxo-dGMP + diphosphate + H(+)</text>
        <dbReference type="Rhea" id="RHEA:31575"/>
        <dbReference type="ChEBI" id="CHEBI:15377"/>
        <dbReference type="ChEBI" id="CHEBI:15378"/>
        <dbReference type="ChEBI" id="CHEBI:33019"/>
        <dbReference type="ChEBI" id="CHEBI:63224"/>
        <dbReference type="ChEBI" id="CHEBI:77896"/>
        <dbReference type="EC" id="3.6.1.55"/>
    </reaction>
</comment>
<proteinExistence type="inferred from homology"/>
<comment type="cofactor">
    <cofactor evidence="1">
        <name>Mg(2+)</name>
        <dbReference type="ChEBI" id="CHEBI:18420"/>
    </cofactor>
</comment>
<keyword evidence="20" id="KW-1185">Reference proteome</keyword>
<evidence type="ECO:0000259" key="18">
    <source>
        <dbReference type="PROSITE" id="PS51462"/>
    </source>
</evidence>
<name>A0ABT0B3L1_9SPHN</name>
<keyword evidence="7 17" id="KW-0378">Hydrolase</keyword>
<evidence type="ECO:0000256" key="5">
    <source>
        <dbReference type="ARBA" id="ARBA00022723"/>
    </source>
</evidence>
<evidence type="ECO:0000313" key="19">
    <source>
        <dbReference type="EMBL" id="MCJ2179632.1"/>
    </source>
</evidence>
<evidence type="ECO:0000256" key="3">
    <source>
        <dbReference type="ARBA" id="ARBA00022457"/>
    </source>
</evidence>
<comment type="similarity">
    <text evidence="2 17">Belongs to the Nudix hydrolase family.</text>
</comment>
<evidence type="ECO:0000256" key="6">
    <source>
        <dbReference type="ARBA" id="ARBA00022763"/>
    </source>
</evidence>
<dbReference type="InterPro" id="IPR015797">
    <property type="entry name" value="NUDIX_hydrolase-like_dom_sf"/>
</dbReference>
<evidence type="ECO:0000256" key="9">
    <source>
        <dbReference type="ARBA" id="ARBA00023204"/>
    </source>
</evidence>
<comment type="catalytic activity">
    <reaction evidence="11">
        <text>8-oxo-GTP + H2O = 8-oxo-GMP + diphosphate + H(+)</text>
        <dbReference type="Rhea" id="RHEA:67616"/>
        <dbReference type="ChEBI" id="CHEBI:15377"/>
        <dbReference type="ChEBI" id="CHEBI:15378"/>
        <dbReference type="ChEBI" id="CHEBI:33019"/>
        <dbReference type="ChEBI" id="CHEBI:143553"/>
        <dbReference type="ChEBI" id="CHEBI:145694"/>
    </reaction>
</comment>
<evidence type="ECO:0000256" key="15">
    <source>
        <dbReference type="ARBA" id="ARBA00041979"/>
    </source>
</evidence>
<keyword evidence="8" id="KW-0460">Magnesium</keyword>
<dbReference type="Proteomes" id="UP001162880">
    <property type="component" value="Unassembled WGS sequence"/>
</dbReference>
<dbReference type="PROSITE" id="PS00893">
    <property type="entry name" value="NUDIX_BOX"/>
    <property type="match status" value="1"/>
</dbReference>
<dbReference type="PROSITE" id="PS51462">
    <property type="entry name" value="NUDIX"/>
    <property type="match status" value="1"/>
</dbReference>
<evidence type="ECO:0000256" key="7">
    <source>
        <dbReference type="ARBA" id="ARBA00022801"/>
    </source>
</evidence>
<evidence type="ECO:0000256" key="1">
    <source>
        <dbReference type="ARBA" id="ARBA00001946"/>
    </source>
</evidence>
<organism evidence="19 20">
    <name type="scientific">Novosphingobium album</name>
    <name type="common">ex Hu et al. 2023</name>
    <dbReference type="NCBI Taxonomy" id="2930093"/>
    <lineage>
        <taxon>Bacteria</taxon>
        <taxon>Pseudomonadati</taxon>
        <taxon>Pseudomonadota</taxon>
        <taxon>Alphaproteobacteria</taxon>
        <taxon>Sphingomonadales</taxon>
        <taxon>Sphingomonadaceae</taxon>
        <taxon>Novosphingobium</taxon>
    </lineage>
</organism>
<evidence type="ECO:0000313" key="20">
    <source>
        <dbReference type="Proteomes" id="UP001162880"/>
    </source>
</evidence>